<feature type="compositionally biased region" description="Basic and acidic residues" evidence="1">
    <location>
        <begin position="305"/>
        <end position="316"/>
    </location>
</feature>
<accession>A0A7R9MDT6</accession>
<gene>
    <name evidence="2" type="ORF">ONB1V03_LOCUS14823</name>
</gene>
<dbReference type="Proteomes" id="UP000728032">
    <property type="component" value="Unassembled WGS sequence"/>
</dbReference>
<organism evidence="2">
    <name type="scientific">Oppiella nova</name>
    <dbReference type="NCBI Taxonomy" id="334625"/>
    <lineage>
        <taxon>Eukaryota</taxon>
        <taxon>Metazoa</taxon>
        <taxon>Ecdysozoa</taxon>
        <taxon>Arthropoda</taxon>
        <taxon>Chelicerata</taxon>
        <taxon>Arachnida</taxon>
        <taxon>Acari</taxon>
        <taxon>Acariformes</taxon>
        <taxon>Sarcoptiformes</taxon>
        <taxon>Oribatida</taxon>
        <taxon>Brachypylina</taxon>
        <taxon>Oppioidea</taxon>
        <taxon>Oppiidae</taxon>
        <taxon>Oppiella</taxon>
    </lineage>
</organism>
<feature type="region of interest" description="Disordered" evidence="1">
    <location>
        <begin position="293"/>
        <end position="316"/>
    </location>
</feature>
<protein>
    <submittedName>
        <fullName evidence="2">Uncharacterized protein</fullName>
    </submittedName>
</protein>
<keyword evidence="3" id="KW-1185">Reference proteome</keyword>
<dbReference type="EMBL" id="CAJPVJ010014494">
    <property type="protein sequence ID" value="CAG2175386.1"/>
    <property type="molecule type" value="Genomic_DNA"/>
</dbReference>
<dbReference type="AlphaFoldDB" id="A0A7R9MDT6"/>
<sequence>MRKREDMLQTKKEDVQVLGYRDFVPDRKEGAKIETLDEVINRVNAIIRDGKFEGRIVSIECLPCESTGDLRFDPEATLPGSSDTTVTVVRIYYEEGPSSEEEIGIADFVPLHLSGGSLFSRPEFETFDTVMSRASRWLSENPEINFRSALSIDFKLKSNIERSACLPPLPPIYLDSQMFLLKSRNYADLKKAISDWYNTEIVGKDSGNCVETGSGNSGSGSGSGEFTDIVAEPSTSKSKCQLLSCETLSVFAKNQTGFEESFNSNRVGARNRCTFIAVRLYYDSGYHLHKTRQGINTTANPSAPKADKKSPSCDIS</sequence>
<proteinExistence type="predicted"/>
<reference evidence="2" key="1">
    <citation type="submission" date="2020-11" db="EMBL/GenBank/DDBJ databases">
        <authorList>
            <person name="Tran Van P."/>
        </authorList>
    </citation>
    <scope>NUCLEOTIDE SEQUENCE</scope>
</reference>
<name>A0A7R9MDT6_9ACAR</name>
<evidence type="ECO:0000313" key="3">
    <source>
        <dbReference type="Proteomes" id="UP000728032"/>
    </source>
</evidence>
<dbReference type="OrthoDB" id="9992480at2759"/>
<dbReference type="EMBL" id="OC929319">
    <property type="protein sequence ID" value="CAD7658200.1"/>
    <property type="molecule type" value="Genomic_DNA"/>
</dbReference>
<evidence type="ECO:0000256" key="1">
    <source>
        <dbReference type="SAM" id="MobiDB-lite"/>
    </source>
</evidence>
<evidence type="ECO:0000313" key="2">
    <source>
        <dbReference type="EMBL" id="CAD7658200.1"/>
    </source>
</evidence>